<keyword evidence="1" id="KW-1133">Transmembrane helix</keyword>
<organism evidence="2">
    <name type="scientific">Sesamum radiatum</name>
    <name type="common">Black benniseed</name>
    <dbReference type="NCBI Taxonomy" id="300843"/>
    <lineage>
        <taxon>Eukaryota</taxon>
        <taxon>Viridiplantae</taxon>
        <taxon>Streptophyta</taxon>
        <taxon>Embryophyta</taxon>
        <taxon>Tracheophyta</taxon>
        <taxon>Spermatophyta</taxon>
        <taxon>Magnoliopsida</taxon>
        <taxon>eudicotyledons</taxon>
        <taxon>Gunneridae</taxon>
        <taxon>Pentapetalae</taxon>
        <taxon>asterids</taxon>
        <taxon>lamiids</taxon>
        <taxon>Lamiales</taxon>
        <taxon>Pedaliaceae</taxon>
        <taxon>Sesamum</taxon>
    </lineage>
</organism>
<feature type="transmembrane region" description="Helical" evidence="1">
    <location>
        <begin position="23"/>
        <end position="45"/>
    </location>
</feature>
<reference evidence="2" key="2">
    <citation type="journal article" date="2024" name="Plant">
        <title>Genomic evolution and insights into agronomic trait innovations of Sesamum species.</title>
        <authorList>
            <person name="Miao H."/>
            <person name="Wang L."/>
            <person name="Qu L."/>
            <person name="Liu H."/>
            <person name="Sun Y."/>
            <person name="Le M."/>
            <person name="Wang Q."/>
            <person name="Wei S."/>
            <person name="Zheng Y."/>
            <person name="Lin W."/>
            <person name="Duan Y."/>
            <person name="Cao H."/>
            <person name="Xiong S."/>
            <person name="Wang X."/>
            <person name="Wei L."/>
            <person name="Li C."/>
            <person name="Ma Q."/>
            <person name="Ju M."/>
            <person name="Zhao R."/>
            <person name="Li G."/>
            <person name="Mu C."/>
            <person name="Tian Q."/>
            <person name="Mei H."/>
            <person name="Zhang T."/>
            <person name="Gao T."/>
            <person name="Zhang H."/>
        </authorList>
    </citation>
    <scope>NUCLEOTIDE SEQUENCE</scope>
    <source>
        <strain evidence="2">G02</strain>
    </source>
</reference>
<gene>
    <name evidence="2" type="ORF">Sradi_0970000</name>
</gene>
<evidence type="ECO:0000313" key="2">
    <source>
        <dbReference type="EMBL" id="KAL0424352.1"/>
    </source>
</evidence>
<name>A0AAW2V7A6_SESRA</name>
<keyword evidence="1" id="KW-0472">Membrane</keyword>
<sequence>MALLASCWLLVESFIIPHGFLKWFYLSFYIHPIFLAFSQIFLWFLKFHHWLLFILCHLFPFRILNRVALLLLSLTRPTPAEVFYDAMDQEIPVQECEIVLVSLCTWNLKCSSYQVSETRLQSGAIEMGNDFKVCQNFDTYEASEETDHGRCSKSSWLDEYLSSDHYVNSLLSNYGHVSSATETLRDHDNSTVSSRCSFRDQSDGFDLQGSDKDSMNNCHQDMSINQEYFMDELDQDSDVVSPSQDSADLSVQQQLMISRSVIEHHTDPLHKKYTERLRFFNVLYQERLHGLNAILNEQTMIPQRDLPMQYISWSGMARKRVLRSLESDFELINVAQSCLTWDALHHQHQKVEALTLFSDKNILFHHSISEQFQELQILLERFVEEQHSERQRYSNYTHQRLHFQSLLQVPDATGCC</sequence>
<dbReference type="AlphaFoldDB" id="A0AAW2V7A6"/>
<protein>
    <submittedName>
        <fullName evidence="2">Uncharacterized protein</fullName>
    </submittedName>
</protein>
<dbReference type="PANTHER" id="PTHR46741">
    <property type="entry name" value="OS09G0413600 PROTEIN"/>
    <property type="match status" value="1"/>
</dbReference>
<dbReference type="InterPro" id="IPR012870">
    <property type="entry name" value="DUF1666"/>
</dbReference>
<dbReference type="PANTHER" id="PTHR46741:SF7">
    <property type="entry name" value="TRANSMEMBRANE PROTEIN"/>
    <property type="match status" value="1"/>
</dbReference>
<comment type="caution">
    <text evidence="2">The sequence shown here is derived from an EMBL/GenBank/DDBJ whole genome shotgun (WGS) entry which is preliminary data.</text>
</comment>
<feature type="transmembrane region" description="Helical" evidence="1">
    <location>
        <begin position="52"/>
        <end position="74"/>
    </location>
</feature>
<keyword evidence="1" id="KW-0812">Transmembrane</keyword>
<dbReference type="Pfam" id="PF07891">
    <property type="entry name" value="DUF1666"/>
    <property type="match status" value="1"/>
</dbReference>
<evidence type="ECO:0000256" key="1">
    <source>
        <dbReference type="SAM" id="Phobius"/>
    </source>
</evidence>
<proteinExistence type="predicted"/>
<reference evidence="2" key="1">
    <citation type="submission" date="2020-06" db="EMBL/GenBank/DDBJ databases">
        <authorList>
            <person name="Li T."/>
            <person name="Hu X."/>
            <person name="Zhang T."/>
            <person name="Song X."/>
            <person name="Zhang H."/>
            <person name="Dai N."/>
            <person name="Sheng W."/>
            <person name="Hou X."/>
            <person name="Wei L."/>
        </authorList>
    </citation>
    <scope>NUCLEOTIDE SEQUENCE</scope>
    <source>
        <strain evidence="2">G02</strain>
        <tissue evidence="2">Leaf</tissue>
    </source>
</reference>
<accession>A0AAW2V7A6</accession>
<dbReference type="EMBL" id="JACGWJ010000004">
    <property type="protein sequence ID" value="KAL0424352.1"/>
    <property type="molecule type" value="Genomic_DNA"/>
</dbReference>